<dbReference type="GO" id="GO:0007140">
    <property type="term" value="P:male meiotic nuclear division"/>
    <property type="evidence" value="ECO:0007669"/>
    <property type="project" value="InterPro"/>
</dbReference>
<comment type="subunit">
    <text evidence="18">Interacts with KIF23 and RBM44. Interacts with CEP55; inhibiting interaction between CEP55 and PDCD6IP/ALIX and TSG101.</text>
</comment>
<dbReference type="GO" id="GO:0043063">
    <property type="term" value="P:intercellular bridge organization"/>
    <property type="evidence" value="ECO:0007669"/>
    <property type="project" value="InterPro"/>
</dbReference>
<keyword evidence="26" id="KW-1185">Reference proteome</keyword>
<feature type="region of interest" description="Disordered" evidence="23">
    <location>
        <begin position="1242"/>
        <end position="1267"/>
    </location>
</feature>
<evidence type="ECO:0000256" key="12">
    <source>
        <dbReference type="ARBA" id="ARBA00022840"/>
    </source>
</evidence>
<evidence type="ECO:0000256" key="17">
    <source>
        <dbReference type="ARBA" id="ARBA00057673"/>
    </source>
</evidence>
<evidence type="ECO:0000313" key="25">
    <source>
        <dbReference type="EMBL" id="CAI5794783.1"/>
    </source>
</evidence>
<sequence length="1482" mass="163818">MHEYYNTAMQSLLPRRLAKGVGRTMAHLLPIPCPVKLGTLKSESLEARLHEYVKQGNHVKVKKLLKKGISADSINSLGQTPLFTAALLGIGKVVSVLLDYGSDPNHRCHDGSTPVHAAAFSGNQSILSKLLDAGGDLRVHDRNGRNPQSWAVTAGKESSAQMLEFIQRCTSHMQAIVQNYSIDLLRKVDSPRALVSSPSKFVGIKQGTADKILRRGSSAPQNIYSFGFGKVYLTGSRQLGYLASLPIISDKEVVQADDEPTFSFPAGPYMTMTNLMWGGSRVTVKELNMKPHQHCSKLRLSDLLLAEQEYSSQLRHPHLLQLMAVCLSSDLEKTRLVFERVTFGSLYSILHERRSEFPIVHMETLVHLLLQVNDGLRFLHSHGFIHRTVSSYAVVVVLAGEAKLTNLEYMIESKDGGEHSDLTRLPIPSQLYKWCAPEVILQRTATTKSDIYSFCAVMQEALTDTIPWDGFEGPDVKDLIVSGQWLEADARLPKPYYDIVKTGLESRQKQRTMNLQDIRYILKNDLKDLLESRRTRHGDSSGPSKAEPHADINICLPSASAVSVKVEEELPEEEQEEEKPEEEQSVPCLPSGSFTVMRCAASAPRIEGAAGHQSQPALPAAQSGHLLAPKVQGGTSDRDESLCSFEINEIYTCYPEMCGDSTEEDTTSGPGQGSPRQPRTVPGDWAKALSPPLPARIQDGQTSCSEGGATSDSESEYTREEVTYMSQAYPVQQMVRFSSPRGRNTPWKGGHYFGKCVLNLKISQTLLQQARDSLCRTEKKLDQLESFRKPQPHPCAIALNPIIREYWEKDEGAAFGNLRAPCSRPSAFLWKAVGPPSVNYVPPPLRVMAMQRPLVIQPFQPMEPERRSQDTTCWSDCGLEAPKNPWSRGEVEPNYQLLHPGVTVRRKRNMIPQLWRGNLSAVDDGNRFSDGFVSKSTPEIYDDSVRSEERRMAQSEWTTEVKQMARQAASGQLGLPPQYRLGEWTSESDGESIKDAFWSTSSKERLRFHQWNTEEGRLRADSGIGDHCLPCDHSEENAPEVALKRFVVPESQRTDGRGIQFPANEVLTECGLASRKSASLSVTAEDLCRLEELGPSLSPSLDVSEEFFTPDAEFFYCSSVPPENAEPENSTAVEDEDLEITQDICSQEDDLETFQEICGRKECPTDAEQRGKLFPHCGAEAKHLPSKAPGEDLFTPAASTGTTQFVRPSKAPGEFKEKEVSLIDIQDLSSIICEETLKATPYATPRSSHSPMDASTPLSPAQAPPRFSSTITKYKDYCVTIDTTGWGSREASLLGFSTFATACAQGKIVELPPTLQQPSDAVSKTGASSEPPGVQLHLQRGQKELEAPPSAQESQLQEVIPEQADPEDQEIKLEECKADGSLWNNDTLCLEEDTDRAHSSLDDVLEAVLRPVADSRNPRAEPSAPIKREPSHAHHGNIEMRDGAEDSFSESEGSAENVEEMNCVQPSAKAGIDAACRNQDFL</sequence>
<evidence type="ECO:0000259" key="24">
    <source>
        <dbReference type="PROSITE" id="PS50011"/>
    </source>
</evidence>
<keyword evidence="5" id="KW-0963">Cytoplasm</keyword>
<dbReference type="GO" id="GO:0005737">
    <property type="term" value="C:cytoplasm"/>
    <property type="evidence" value="ECO:0007669"/>
    <property type="project" value="UniProtKB-SubCell"/>
</dbReference>
<evidence type="ECO:0000256" key="9">
    <source>
        <dbReference type="ARBA" id="ARBA00022741"/>
    </source>
</evidence>
<comment type="similarity">
    <text evidence="16">Belongs to the protein kinase superfamily.</text>
</comment>
<dbReference type="Gene3D" id="1.10.510.10">
    <property type="entry name" value="Transferase(Phosphotransferase) domain 1"/>
    <property type="match status" value="1"/>
</dbReference>
<feature type="region of interest" description="Disordered" evidence="23">
    <location>
        <begin position="565"/>
        <end position="589"/>
    </location>
</feature>
<dbReference type="SUPFAM" id="SSF56112">
    <property type="entry name" value="Protein kinase-like (PK-like)"/>
    <property type="match status" value="1"/>
</dbReference>
<feature type="compositionally biased region" description="Acidic residues" evidence="23">
    <location>
        <begin position="569"/>
        <end position="584"/>
    </location>
</feature>
<keyword evidence="25" id="KW-0808">Transferase</keyword>
<dbReference type="SMART" id="SM00248">
    <property type="entry name" value="ANK"/>
    <property type="match status" value="3"/>
</dbReference>
<keyword evidence="11" id="KW-0995">Kinetochore</keyword>
<evidence type="ECO:0000256" key="1">
    <source>
        <dbReference type="ARBA" id="ARBA00004214"/>
    </source>
</evidence>
<feature type="region of interest" description="Disordered" evidence="23">
    <location>
        <begin position="1411"/>
        <end position="1462"/>
    </location>
</feature>
<evidence type="ECO:0000256" key="7">
    <source>
        <dbReference type="ARBA" id="ARBA00022618"/>
    </source>
</evidence>
<evidence type="ECO:0000313" key="26">
    <source>
        <dbReference type="Proteomes" id="UP001178461"/>
    </source>
</evidence>
<feature type="repeat" description="ANK" evidence="22">
    <location>
        <begin position="77"/>
        <end position="109"/>
    </location>
</feature>
<evidence type="ECO:0000256" key="18">
    <source>
        <dbReference type="ARBA" id="ARBA00066020"/>
    </source>
</evidence>
<accession>A0AA35PR28</accession>
<keyword evidence="9" id="KW-0547">Nucleotide-binding</keyword>
<dbReference type="FunFam" id="1.25.40.20:FF:000153">
    <property type="entry name" value="inactive serine/threonine-protein kinase TEX14 isoform X3"/>
    <property type="match status" value="1"/>
</dbReference>
<evidence type="ECO:0000256" key="19">
    <source>
        <dbReference type="ARBA" id="ARBA00073130"/>
    </source>
</evidence>
<feature type="compositionally biased region" description="Polar residues" evidence="23">
    <location>
        <begin position="699"/>
        <end position="712"/>
    </location>
</feature>
<dbReference type="GO" id="GO:0030496">
    <property type="term" value="C:midbody"/>
    <property type="evidence" value="ECO:0007669"/>
    <property type="project" value="UniProtKB-SubCell"/>
</dbReference>
<evidence type="ECO:0000256" key="4">
    <source>
        <dbReference type="ARBA" id="ARBA00022454"/>
    </source>
</evidence>
<feature type="compositionally biased region" description="Basic and acidic residues" evidence="23">
    <location>
        <begin position="1426"/>
        <end position="1444"/>
    </location>
</feature>
<gene>
    <name evidence="25" type="ORF">PODLI_1B043048</name>
</gene>
<dbReference type="Gene3D" id="1.25.40.20">
    <property type="entry name" value="Ankyrin repeat-containing domain"/>
    <property type="match status" value="1"/>
</dbReference>
<dbReference type="InterPro" id="IPR039339">
    <property type="entry name" value="Tex14"/>
</dbReference>
<dbReference type="GO" id="GO:0007094">
    <property type="term" value="P:mitotic spindle assembly checkpoint signaling"/>
    <property type="evidence" value="ECO:0007669"/>
    <property type="project" value="InterPro"/>
</dbReference>
<comment type="function">
    <text evidence="17">Required both for the formation of intercellular bridges during meiosis and for kinetochore-microtubule attachment during mitosis. Intercellular bridges are evolutionarily conserved structures that connect differentiating germ cells and are required for spermatogenesis and male fertility. Acts by promoting the conversion of midbodies into intercellular bridges via its interaction with CEP55: interaction with CEP55 inhibits the interaction between CEP55 and PDCD6IP/ALIX and TSG101, blocking cell abscission and leading to transform midbodies into intercellular bridges. Also plays a role during mitosis: recruited to kinetochores by PLK1 during early mitosis and regulates the maturation of the outer kinetochores and microtubule attachment. Has no protein kinase activity in vitro.</text>
</comment>
<dbReference type="GO" id="GO:0004672">
    <property type="term" value="F:protein kinase activity"/>
    <property type="evidence" value="ECO:0007669"/>
    <property type="project" value="InterPro"/>
</dbReference>
<feature type="region of interest" description="Disordered" evidence="23">
    <location>
        <begin position="1340"/>
        <end position="1368"/>
    </location>
</feature>
<dbReference type="InterPro" id="IPR000719">
    <property type="entry name" value="Prot_kinase_dom"/>
</dbReference>
<dbReference type="EMBL" id="OX395141">
    <property type="protein sequence ID" value="CAI5794783.1"/>
    <property type="molecule type" value="Genomic_DNA"/>
</dbReference>
<dbReference type="InterPro" id="IPR001245">
    <property type="entry name" value="Ser-Thr/Tyr_kinase_cat_dom"/>
</dbReference>
<dbReference type="Pfam" id="PF12796">
    <property type="entry name" value="Ank_2"/>
    <property type="match status" value="1"/>
</dbReference>
<evidence type="ECO:0000256" key="14">
    <source>
        <dbReference type="ARBA" id="ARBA00023306"/>
    </source>
</evidence>
<comment type="subcellular location">
    <subcellularLocation>
        <location evidence="3">Chromosome</location>
        <location evidence="3">Centromere</location>
        <location evidence="3">Kinetochore</location>
    </subcellularLocation>
    <subcellularLocation>
        <location evidence="2">Cytoplasm</location>
    </subcellularLocation>
    <subcellularLocation>
        <location evidence="1">Midbody</location>
    </subcellularLocation>
</comment>
<organism evidence="25 26">
    <name type="scientific">Podarcis lilfordi</name>
    <name type="common">Lilford's wall lizard</name>
    <dbReference type="NCBI Taxonomy" id="74358"/>
    <lineage>
        <taxon>Eukaryota</taxon>
        <taxon>Metazoa</taxon>
        <taxon>Chordata</taxon>
        <taxon>Craniata</taxon>
        <taxon>Vertebrata</taxon>
        <taxon>Euteleostomi</taxon>
        <taxon>Lepidosauria</taxon>
        <taxon>Squamata</taxon>
        <taxon>Bifurcata</taxon>
        <taxon>Unidentata</taxon>
        <taxon>Episquamata</taxon>
        <taxon>Laterata</taxon>
        <taxon>Lacertibaenia</taxon>
        <taxon>Lacertidae</taxon>
        <taxon>Podarcis</taxon>
    </lineage>
</organism>
<evidence type="ECO:0000256" key="13">
    <source>
        <dbReference type="ARBA" id="ARBA00023043"/>
    </source>
</evidence>
<evidence type="ECO:0000256" key="5">
    <source>
        <dbReference type="ARBA" id="ARBA00022490"/>
    </source>
</evidence>
<evidence type="ECO:0000256" key="16">
    <source>
        <dbReference type="ARBA" id="ARBA00038349"/>
    </source>
</evidence>
<dbReference type="GO" id="GO:0051301">
    <property type="term" value="P:cell division"/>
    <property type="evidence" value="ECO:0007669"/>
    <property type="project" value="UniProtKB-KW"/>
</dbReference>
<dbReference type="Proteomes" id="UP001178461">
    <property type="component" value="Chromosome 15"/>
</dbReference>
<keyword evidence="15" id="KW-0137">Centromere</keyword>
<dbReference type="InterPro" id="IPR002110">
    <property type="entry name" value="Ankyrin_rpt"/>
</dbReference>
<dbReference type="PANTHER" id="PTHR23060:SF3">
    <property type="entry name" value="TESTIS EXPRESSED 14, INTERCELLULAR BRIDGE FORMING FACTOR"/>
    <property type="match status" value="1"/>
</dbReference>
<dbReference type="SUPFAM" id="SSF48403">
    <property type="entry name" value="Ankyrin repeat"/>
    <property type="match status" value="1"/>
</dbReference>
<keyword evidence="4" id="KW-0158">Chromosome</keyword>
<name>A0AA35PR28_9SAUR</name>
<proteinExistence type="inferred from homology"/>
<dbReference type="GO" id="GO:0000776">
    <property type="term" value="C:kinetochore"/>
    <property type="evidence" value="ECO:0007669"/>
    <property type="project" value="UniProtKB-KW"/>
</dbReference>
<dbReference type="GO" id="GO:0008608">
    <property type="term" value="P:attachment of spindle microtubules to kinetochore"/>
    <property type="evidence" value="ECO:0007669"/>
    <property type="project" value="InterPro"/>
</dbReference>
<keyword evidence="14" id="KW-0131">Cell cycle</keyword>
<evidence type="ECO:0000256" key="2">
    <source>
        <dbReference type="ARBA" id="ARBA00004496"/>
    </source>
</evidence>
<dbReference type="GO" id="GO:0005524">
    <property type="term" value="F:ATP binding"/>
    <property type="evidence" value="ECO:0007669"/>
    <property type="project" value="UniProtKB-KW"/>
</dbReference>
<feature type="domain" description="Protein kinase" evidence="24">
    <location>
        <begin position="217"/>
        <end position="530"/>
    </location>
</feature>
<evidence type="ECO:0000256" key="11">
    <source>
        <dbReference type="ARBA" id="ARBA00022838"/>
    </source>
</evidence>
<dbReference type="PANTHER" id="PTHR23060">
    <property type="entry name" value="TESTIS EXPRESSED GENE 14"/>
    <property type="match status" value="1"/>
</dbReference>
<dbReference type="InterPro" id="IPR011009">
    <property type="entry name" value="Kinase-like_dom_sf"/>
</dbReference>
<keyword evidence="25" id="KW-0418">Kinase</keyword>
<dbReference type="FunFam" id="1.10.510.10:FF:000428">
    <property type="entry name" value="inactive serine/threonine-protein kinase TEX14 isoform X1"/>
    <property type="match status" value="1"/>
</dbReference>
<dbReference type="GO" id="GO:0051306">
    <property type="term" value="P:mitotic sister chromatid separation"/>
    <property type="evidence" value="ECO:0007669"/>
    <property type="project" value="InterPro"/>
</dbReference>
<evidence type="ECO:0000256" key="21">
    <source>
        <dbReference type="ARBA" id="ARBA00083992"/>
    </source>
</evidence>
<feature type="repeat" description="ANK" evidence="22">
    <location>
        <begin position="110"/>
        <end position="142"/>
    </location>
</feature>
<evidence type="ECO:0000256" key="3">
    <source>
        <dbReference type="ARBA" id="ARBA00004629"/>
    </source>
</evidence>
<dbReference type="PROSITE" id="PS50088">
    <property type="entry name" value="ANK_REPEAT"/>
    <property type="match status" value="2"/>
</dbReference>
<keyword evidence="13 22" id="KW-0040">ANK repeat</keyword>
<evidence type="ECO:0000256" key="10">
    <source>
        <dbReference type="ARBA" id="ARBA00022776"/>
    </source>
</evidence>
<feature type="region of interest" description="Disordered" evidence="23">
    <location>
        <begin position="660"/>
        <end position="719"/>
    </location>
</feature>
<evidence type="ECO:0000256" key="8">
    <source>
        <dbReference type="ARBA" id="ARBA00022737"/>
    </source>
</evidence>
<keyword evidence="8" id="KW-0677">Repeat</keyword>
<dbReference type="GO" id="GO:0045171">
    <property type="term" value="C:intercellular bridge"/>
    <property type="evidence" value="ECO:0007669"/>
    <property type="project" value="TreeGrafter"/>
</dbReference>
<dbReference type="PROSITE" id="PS50011">
    <property type="entry name" value="PROTEIN_KINASE_DOM"/>
    <property type="match status" value="1"/>
</dbReference>
<evidence type="ECO:0000256" key="23">
    <source>
        <dbReference type="SAM" id="MobiDB-lite"/>
    </source>
</evidence>
<evidence type="ECO:0000256" key="6">
    <source>
        <dbReference type="ARBA" id="ARBA00022553"/>
    </source>
</evidence>
<keyword evidence="10" id="KW-0498">Mitosis</keyword>
<dbReference type="Pfam" id="PF07714">
    <property type="entry name" value="PK_Tyr_Ser-Thr"/>
    <property type="match status" value="1"/>
</dbReference>
<keyword evidence="12" id="KW-0067">ATP-binding</keyword>
<reference evidence="25" key="1">
    <citation type="submission" date="2022-12" db="EMBL/GenBank/DDBJ databases">
        <authorList>
            <person name="Alioto T."/>
            <person name="Alioto T."/>
            <person name="Gomez Garrido J."/>
        </authorList>
    </citation>
    <scope>NUCLEOTIDE SEQUENCE</scope>
</reference>
<dbReference type="InterPro" id="IPR036770">
    <property type="entry name" value="Ankyrin_rpt-contain_sf"/>
</dbReference>
<evidence type="ECO:0000256" key="22">
    <source>
        <dbReference type="PROSITE-ProRule" id="PRU00023"/>
    </source>
</evidence>
<evidence type="ECO:0000256" key="15">
    <source>
        <dbReference type="ARBA" id="ARBA00023328"/>
    </source>
</evidence>
<dbReference type="PROSITE" id="PS50297">
    <property type="entry name" value="ANK_REP_REGION"/>
    <property type="match status" value="2"/>
</dbReference>
<protein>
    <recommendedName>
        <fullName evidence="19">Inactive serine/threonine-protein kinase TEX14</fullName>
    </recommendedName>
    <alternativeName>
        <fullName evidence="21">Testis-expressed sequence 14</fullName>
    </alternativeName>
    <alternativeName>
        <fullName evidence="20">Testis-expressed sequence 14 protein</fullName>
    </alternativeName>
</protein>
<keyword evidence="6" id="KW-0597">Phosphoprotein</keyword>
<keyword evidence="7" id="KW-0132">Cell division</keyword>
<feature type="region of interest" description="Disordered" evidence="23">
    <location>
        <begin position="533"/>
        <end position="552"/>
    </location>
</feature>
<evidence type="ECO:0000256" key="20">
    <source>
        <dbReference type="ARBA" id="ARBA00081075"/>
    </source>
</evidence>